<dbReference type="Gene3D" id="1.10.10.10">
    <property type="entry name" value="Winged helix-like DNA-binding domain superfamily/Winged helix DNA-binding domain"/>
    <property type="match status" value="1"/>
</dbReference>
<accession>A0A175YG51</accession>
<dbReference type="PANTHER" id="PTHR11467">
    <property type="entry name" value="HISTONE H1"/>
    <property type="match status" value="1"/>
</dbReference>
<dbReference type="Gramene" id="KZM82654">
    <property type="protein sequence ID" value="KZM82654"/>
    <property type="gene ID" value="DCAR_030223"/>
</dbReference>
<proteinExistence type="predicted"/>
<feature type="compositionally biased region" description="Basic residues" evidence="4">
    <location>
        <begin position="151"/>
        <end position="162"/>
    </location>
</feature>
<feature type="domain" description="H15" evidence="5">
    <location>
        <begin position="61"/>
        <end position="132"/>
    </location>
</feature>
<evidence type="ECO:0000259" key="5">
    <source>
        <dbReference type="PROSITE" id="PS51504"/>
    </source>
</evidence>
<feature type="compositionally biased region" description="Basic and acidic residues" evidence="4">
    <location>
        <begin position="182"/>
        <end position="198"/>
    </location>
</feature>
<dbReference type="InterPro" id="IPR005818">
    <property type="entry name" value="Histone_H1/H5_H15"/>
</dbReference>
<dbReference type="PANTHER" id="PTHR11467:SF109">
    <property type="entry name" value="H15 DOMAIN-CONTAINING PROTEIN"/>
    <property type="match status" value="1"/>
</dbReference>
<dbReference type="GO" id="GO:0030261">
    <property type="term" value="P:chromosome condensation"/>
    <property type="evidence" value="ECO:0007669"/>
    <property type="project" value="TreeGrafter"/>
</dbReference>
<dbReference type="InterPro" id="IPR036390">
    <property type="entry name" value="WH_DNA-bd_sf"/>
</dbReference>
<dbReference type="Pfam" id="PF00538">
    <property type="entry name" value="Linker_histone"/>
    <property type="match status" value="1"/>
</dbReference>
<keyword evidence="3" id="KW-0539">Nucleus</keyword>
<gene>
    <name evidence="6" type="ORF">DCAR_030223</name>
</gene>
<feature type="region of interest" description="Disordered" evidence="4">
    <location>
        <begin position="151"/>
        <end position="198"/>
    </location>
</feature>
<dbReference type="GO" id="GO:0006334">
    <property type="term" value="P:nucleosome assembly"/>
    <property type="evidence" value="ECO:0007669"/>
    <property type="project" value="InterPro"/>
</dbReference>
<dbReference type="STRING" id="79200.A0A175YG51"/>
<evidence type="ECO:0000313" key="6">
    <source>
        <dbReference type="EMBL" id="KZM82654.1"/>
    </source>
</evidence>
<dbReference type="EMBL" id="LNRQ01000009">
    <property type="protein sequence ID" value="KZM82654.1"/>
    <property type="molecule type" value="Genomic_DNA"/>
</dbReference>
<comment type="caution">
    <text evidence="6">The sequence shown here is derived from an EMBL/GenBank/DDBJ whole genome shotgun (WGS) entry which is preliminary data.</text>
</comment>
<evidence type="ECO:0000256" key="1">
    <source>
        <dbReference type="ARBA" id="ARBA00004123"/>
    </source>
</evidence>
<dbReference type="AlphaFoldDB" id="A0A175YG51"/>
<dbReference type="GO" id="GO:0003690">
    <property type="term" value="F:double-stranded DNA binding"/>
    <property type="evidence" value="ECO:0007669"/>
    <property type="project" value="TreeGrafter"/>
</dbReference>
<dbReference type="InterPro" id="IPR036388">
    <property type="entry name" value="WH-like_DNA-bd_sf"/>
</dbReference>
<sequence>MDKLKDAVMKLFVNIGPEQKGSIQAHINNFVSDFKPPHHPPYAALEAFLSVSCGAGHSVHSVAGYDPRMIHRAIEELSERRGSSEDSISQYIRKQYTDLPLAHNSLLKHHLRELSNSGEILMTGRHLYLIPSTDARLEPGVTAEKVKLKRNKKTRRGSGKIGKKYEESDEDEEIYYEESDEHEEKYAEAKGKTGRNDREGDELIGELIHAANPALEFCVTAESDKPKRKRMRRGRGRIDGKDLIEQEESERNYNWERLSESETLQQLESNTDYYTANYTISPSTRSGIEVRVTQPNNVEDEVSVGGGSNDVMDVELETCGEESNGEDENRATGDIILGLNVLACNHISARSFDIIFGFRGKNK</sequence>
<organism evidence="6">
    <name type="scientific">Daucus carota subsp. sativus</name>
    <name type="common">Carrot</name>
    <dbReference type="NCBI Taxonomy" id="79200"/>
    <lineage>
        <taxon>Eukaryota</taxon>
        <taxon>Viridiplantae</taxon>
        <taxon>Streptophyta</taxon>
        <taxon>Embryophyta</taxon>
        <taxon>Tracheophyta</taxon>
        <taxon>Spermatophyta</taxon>
        <taxon>Magnoliopsida</taxon>
        <taxon>eudicotyledons</taxon>
        <taxon>Gunneridae</taxon>
        <taxon>Pentapetalae</taxon>
        <taxon>asterids</taxon>
        <taxon>campanulids</taxon>
        <taxon>Apiales</taxon>
        <taxon>Apiaceae</taxon>
        <taxon>Apioideae</taxon>
        <taxon>Scandiceae</taxon>
        <taxon>Daucinae</taxon>
        <taxon>Daucus</taxon>
        <taxon>Daucus sect. Daucus</taxon>
    </lineage>
</organism>
<dbReference type="GO" id="GO:0000786">
    <property type="term" value="C:nucleosome"/>
    <property type="evidence" value="ECO:0007669"/>
    <property type="project" value="InterPro"/>
</dbReference>
<evidence type="ECO:0000256" key="4">
    <source>
        <dbReference type="SAM" id="MobiDB-lite"/>
    </source>
</evidence>
<comment type="subcellular location">
    <subcellularLocation>
        <location evidence="1">Nucleus</location>
    </subcellularLocation>
</comment>
<evidence type="ECO:0000256" key="3">
    <source>
        <dbReference type="ARBA" id="ARBA00023242"/>
    </source>
</evidence>
<reference evidence="6" key="1">
    <citation type="journal article" date="2016" name="Nat. Genet.">
        <title>A high-quality carrot genome assembly provides new insights into carotenoid accumulation and asterid genome evolution.</title>
        <authorList>
            <person name="Iorizzo M."/>
            <person name="Ellison S."/>
            <person name="Senalik D."/>
            <person name="Zeng P."/>
            <person name="Satapoomin P."/>
            <person name="Huang J."/>
            <person name="Bowman M."/>
            <person name="Iovene M."/>
            <person name="Sanseverino W."/>
            <person name="Cavagnaro P."/>
            <person name="Yildiz M."/>
            <person name="Macko-Podgorni A."/>
            <person name="Moranska E."/>
            <person name="Grzebelus E."/>
            <person name="Grzebelus D."/>
            <person name="Ashrafi H."/>
            <person name="Zheng Z."/>
            <person name="Cheng S."/>
            <person name="Spooner D."/>
            <person name="Van Deynze A."/>
            <person name="Simon P."/>
        </authorList>
    </citation>
    <scope>NUCLEOTIDE SEQUENCE [LARGE SCALE GENOMIC DNA]</scope>
    <source>
        <tissue evidence="6">Leaf</tissue>
    </source>
</reference>
<dbReference type="GO" id="GO:0031492">
    <property type="term" value="F:nucleosomal DNA binding"/>
    <property type="evidence" value="ECO:0007669"/>
    <property type="project" value="TreeGrafter"/>
</dbReference>
<name>A0A175YG51_DAUCS</name>
<dbReference type="PROSITE" id="PS51504">
    <property type="entry name" value="H15"/>
    <property type="match status" value="1"/>
</dbReference>
<keyword evidence="2" id="KW-0238">DNA-binding</keyword>
<dbReference type="SUPFAM" id="SSF46785">
    <property type="entry name" value="Winged helix' DNA-binding domain"/>
    <property type="match status" value="1"/>
</dbReference>
<feature type="compositionally biased region" description="Acidic residues" evidence="4">
    <location>
        <begin position="167"/>
        <end position="181"/>
    </location>
</feature>
<protein>
    <recommendedName>
        <fullName evidence="5">H15 domain-containing protein</fullName>
    </recommendedName>
</protein>
<dbReference type="GO" id="GO:0005730">
    <property type="term" value="C:nucleolus"/>
    <property type="evidence" value="ECO:0007669"/>
    <property type="project" value="TreeGrafter"/>
</dbReference>
<evidence type="ECO:0000256" key="2">
    <source>
        <dbReference type="ARBA" id="ARBA00023125"/>
    </source>
</evidence>
<dbReference type="SMART" id="SM00526">
    <property type="entry name" value="H15"/>
    <property type="match status" value="1"/>
</dbReference>
<dbReference type="GO" id="GO:0045910">
    <property type="term" value="P:negative regulation of DNA recombination"/>
    <property type="evidence" value="ECO:0007669"/>
    <property type="project" value="TreeGrafter"/>
</dbReference>